<dbReference type="RefSeq" id="WP_379721947.1">
    <property type="nucleotide sequence ID" value="NZ_JBHRYJ010000001.1"/>
</dbReference>
<organism evidence="1 2">
    <name type="scientific">Ferrovibrio xuzhouensis</name>
    <dbReference type="NCBI Taxonomy" id="1576914"/>
    <lineage>
        <taxon>Bacteria</taxon>
        <taxon>Pseudomonadati</taxon>
        <taxon>Pseudomonadota</taxon>
        <taxon>Alphaproteobacteria</taxon>
        <taxon>Rhodospirillales</taxon>
        <taxon>Rhodospirillaceae</taxon>
        <taxon>Ferrovibrio</taxon>
    </lineage>
</organism>
<reference evidence="2" key="1">
    <citation type="journal article" date="2019" name="Int. J. Syst. Evol. Microbiol.">
        <title>The Global Catalogue of Microorganisms (GCM) 10K type strain sequencing project: providing services to taxonomists for standard genome sequencing and annotation.</title>
        <authorList>
            <consortium name="The Broad Institute Genomics Platform"/>
            <consortium name="The Broad Institute Genome Sequencing Center for Infectious Disease"/>
            <person name="Wu L."/>
            <person name="Ma J."/>
        </authorList>
    </citation>
    <scope>NUCLEOTIDE SEQUENCE [LARGE SCALE GENOMIC DNA]</scope>
    <source>
        <strain evidence="2">KCTC 42182</strain>
    </source>
</reference>
<evidence type="ECO:0000313" key="1">
    <source>
        <dbReference type="EMBL" id="MFC3674637.1"/>
    </source>
</evidence>
<protein>
    <submittedName>
        <fullName evidence="1">Uncharacterized protein</fullName>
    </submittedName>
</protein>
<name>A0ABV7VCV3_9PROT</name>
<proteinExistence type="predicted"/>
<accession>A0ABV7VCV3</accession>
<sequence length="98" mass="10076">MSQKPPASPACSLDEAPDSYRGYLAPAEIAAVLRAMAAGAPAEIAARLDGLCNGLPAPAAQLPSGFTGDAAADLDRLLPRIRDDALHAALRALRDMNP</sequence>
<evidence type="ECO:0000313" key="2">
    <source>
        <dbReference type="Proteomes" id="UP001595711"/>
    </source>
</evidence>
<gene>
    <name evidence="1" type="ORF">ACFOOQ_03720</name>
</gene>
<keyword evidence="2" id="KW-1185">Reference proteome</keyword>
<dbReference type="Proteomes" id="UP001595711">
    <property type="component" value="Unassembled WGS sequence"/>
</dbReference>
<dbReference type="EMBL" id="JBHRYJ010000001">
    <property type="protein sequence ID" value="MFC3674637.1"/>
    <property type="molecule type" value="Genomic_DNA"/>
</dbReference>
<comment type="caution">
    <text evidence="1">The sequence shown here is derived from an EMBL/GenBank/DDBJ whole genome shotgun (WGS) entry which is preliminary data.</text>
</comment>